<evidence type="ECO:0000256" key="3">
    <source>
        <dbReference type="ARBA" id="ARBA00023163"/>
    </source>
</evidence>
<dbReference type="PROSITE" id="PS51077">
    <property type="entry name" value="HTH_ICLR"/>
    <property type="match status" value="1"/>
</dbReference>
<organism evidence="6">
    <name type="scientific">uncultured organism</name>
    <dbReference type="NCBI Taxonomy" id="155900"/>
    <lineage>
        <taxon>unclassified sequences</taxon>
        <taxon>environmental samples</taxon>
    </lineage>
</organism>
<evidence type="ECO:0000256" key="1">
    <source>
        <dbReference type="ARBA" id="ARBA00023015"/>
    </source>
</evidence>
<keyword evidence="3" id="KW-0804">Transcription</keyword>
<dbReference type="InterPro" id="IPR050707">
    <property type="entry name" value="HTH_MetabolicPath_Reg"/>
</dbReference>
<evidence type="ECO:0000259" key="5">
    <source>
        <dbReference type="PROSITE" id="PS51078"/>
    </source>
</evidence>
<accession>A0A5B8RAU6</accession>
<dbReference type="EMBL" id="MN079076">
    <property type="protein sequence ID" value="QEA03787.1"/>
    <property type="molecule type" value="Genomic_DNA"/>
</dbReference>
<dbReference type="Gene3D" id="1.10.10.10">
    <property type="entry name" value="Winged helix-like DNA-binding domain superfamily/Winged helix DNA-binding domain"/>
    <property type="match status" value="1"/>
</dbReference>
<reference evidence="6" key="1">
    <citation type="submission" date="2019-06" db="EMBL/GenBank/DDBJ databases">
        <authorList>
            <person name="Murdoch R.W."/>
            <person name="Fathepure B."/>
        </authorList>
    </citation>
    <scope>NUCLEOTIDE SEQUENCE</scope>
</reference>
<dbReference type="Gene3D" id="3.30.450.40">
    <property type="match status" value="1"/>
</dbReference>
<name>A0A5B8RAU6_9ZZZZ</name>
<feature type="domain" description="HTH iclR-type" evidence="4">
    <location>
        <begin position="11"/>
        <end position="73"/>
    </location>
</feature>
<dbReference type="InterPro" id="IPR014757">
    <property type="entry name" value="Tscrpt_reg_IclR_C"/>
</dbReference>
<dbReference type="InterPro" id="IPR036388">
    <property type="entry name" value="WH-like_DNA-bd_sf"/>
</dbReference>
<dbReference type="InterPro" id="IPR036390">
    <property type="entry name" value="WH_DNA-bd_sf"/>
</dbReference>
<protein>
    <submittedName>
        <fullName evidence="6">HTH-type transcriptional regulator KipR</fullName>
    </submittedName>
</protein>
<gene>
    <name evidence="6" type="primary">kipR</name>
    <name evidence="6" type="ORF">KBTEX_00087</name>
</gene>
<evidence type="ECO:0000313" key="6">
    <source>
        <dbReference type="EMBL" id="QEA03787.1"/>
    </source>
</evidence>
<keyword evidence="1" id="KW-0805">Transcription regulation</keyword>
<dbReference type="PANTHER" id="PTHR30136">
    <property type="entry name" value="HELIX-TURN-HELIX TRANSCRIPTIONAL REGULATOR, ICLR FAMILY"/>
    <property type="match status" value="1"/>
</dbReference>
<dbReference type="PANTHER" id="PTHR30136:SF8">
    <property type="entry name" value="TRANSCRIPTIONAL REGULATORY PROTEIN"/>
    <property type="match status" value="1"/>
</dbReference>
<dbReference type="SUPFAM" id="SSF46785">
    <property type="entry name" value="Winged helix' DNA-binding domain"/>
    <property type="match status" value="1"/>
</dbReference>
<dbReference type="Pfam" id="PF09339">
    <property type="entry name" value="HTH_IclR"/>
    <property type="match status" value="1"/>
</dbReference>
<keyword evidence="2" id="KW-0238">DNA-binding</keyword>
<evidence type="ECO:0000259" key="4">
    <source>
        <dbReference type="PROSITE" id="PS51077"/>
    </source>
</evidence>
<dbReference type="GO" id="GO:0003677">
    <property type="term" value="F:DNA binding"/>
    <property type="evidence" value="ECO:0007669"/>
    <property type="project" value="UniProtKB-KW"/>
</dbReference>
<dbReference type="SUPFAM" id="SSF55781">
    <property type="entry name" value="GAF domain-like"/>
    <property type="match status" value="1"/>
</dbReference>
<dbReference type="PROSITE" id="PS51078">
    <property type="entry name" value="ICLR_ED"/>
    <property type="match status" value="1"/>
</dbReference>
<dbReference type="GO" id="GO:0003700">
    <property type="term" value="F:DNA-binding transcription factor activity"/>
    <property type="evidence" value="ECO:0007669"/>
    <property type="project" value="TreeGrafter"/>
</dbReference>
<dbReference type="AlphaFoldDB" id="A0A5B8RAU6"/>
<dbReference type="GO" id="GO:0045892">
    <property type="term" value="P:negative regulation of DNA-templated transcription"/>
    <property type="evidence" value="ECO:0007669"/>
    <property type="project" value="TreeGrafter"/>
</dbReference>
<dbReference type="SMART" id="SM00346">
    <property type="entry name" value="HTH_ICLR"/>
    <property type="match status" value="1"/>
</dbReference>
<proteinExistence type="predicted"/>
<dbReference type="InterPro" id="IPR005471">
    <property type="entry name" value="Tscrpt_reg_IclR_N"/>
</dbReference>
<sequence length="262" mass="27312">MTGEERAQQGVRSVETGLALVAALGAADTGLGLGCLARRAGMAPAKAHRYLVSLVRAGLVEQHPETGHYDLGPLALELGMAALRRLDIVRLADATLHRLRDDLDETVLFAVWGNRGPTVVRWLESSEAVTVNVRLGSVMPLCRSATGRAFLAWGARRVIEPLLDAELAAADDPEVERGRMEALAAQTRSDGVSTVAGDLLPGVAAVAAPVFDHQDEVAGVVTALGYAGGFDADPAGDTARTVRAAADDLSRRLGHRGAGGDG</sequence>
<evidence type="ECO:0000256" key="2">
    <source>
        <dbReference type="ARBA" id="ARBA00023125"/>
    </source>
</evidence>
<dbReference type="Pfam" id="PF01614">
    <property type="entry name" value="IclR_C"/>
    <property type="match status" value="1"/>
</dbReference>
<feature type="domain" description="IclR-ED" evidence="5">
    <location>
        <begin position="74"/>
        <end position="255"/>
    </location>
</feature>
<dbReference type="InterPro" id="IPR029016">
    <property type="entry name" value="GAF-like_dom_sf"/>
</dbReference>